<dbReference type="RefSeq" id="WP_376883464.1">
    <property type="nucleotide sequence ID" value="NZ_JBHUHR010000007.1"/>
</dbReference>
<dbReference type="PRINTS" id="PR00080">
    <property type="entry name" value="SDRFAMILY"/>
</dbReference>
<dbReference type="InterPro" id="IPR002347">
    <property type="entry name" value="SDR_fam"/>
</dbReference>
<dbReference type="PRINTS" id="PR00081">
    <property type="entry name" value="GDHRDH"/>
</dbReference>
<reference evidence="5" key="1">
    <citation type="journal article" date="2019" name="Int. J. Syst. Evol. Microbiol.">
        <title>The Global Catalogue of Microorganisms (GCM) 10K type strain sequencing project: providing services to taxonomists for standard genome sequencing and annotation.</title>
        <authorList>
            <consortium name="The Broad Institute Genomics Platform"/>
            <consortium name="The Broad Institute Genome Sequencing Center for Infectious Disease"/>
            <person name="Wu L."/>
            <person name="Ma J."/>
        </authorList>
    </citation>
    <scope>NUCLEOTIDE SEQUENCE [LARGE SCALE GENOMIC DNA]</scope>
    <source>
        <strain evidence="5">CGMCC 1.15180</strain>
    </source>
</reference>
<dbReference type="Pfam" id="PF00106">
    <property type="entry name" value="adh_short"/>
    <property type="match status" value="1"/>
</dbReference>
<evidence type="ECO:0000256" key="3">
    <source>
        <dbReference type="RuleBase" id="RU000363"/>
    </source>
</evidence>
<comment type="similarity">
    <text evidence="1 3">Belongs to the short-chain dehydrogenases/reductases (SDR) family.</text>
</comment>
<proteinExistence type="inferred from homology"/>
<comment type="caution">
    <text evidence="4">The sequence shown here is derived from an EMBL/GenBank/DDBJ whole genome shotgun (WGS) entry which is preliminary data.</text>
</comment>
<name>A0ABW4VIG3_9BACT</name>
<organism evidence="4 5">
    <name type="scientific">Belliella marina</name>
    <dbReference type="NCBI Taxonomy" id="1644146"/>
    <lineage>
        <taxon>Bacteria</taxon>
        <taxon>Pseudomonadati</taxon>
        <taxon>Bacteroidota</taxon>
        <taxon>Cytophagia</taxon>
        <taxon>Cytophagales</taxon>
        <taxon>Cyclobacteriaceae</taxon>
        <taxon>Belliella</taxon>
    </lineage>
</organism>
<evidence type="ECO:0000256" key="2">
    <source>
        <dbReference type="ARBA" id="ARBA00023002"/>
    </source>
</evidence>
<evidence type="ECO:0000256" key="1">
    <source>
        <dbReference type="ARBA" id="ARBA00006484"/>
    </source>
</evidence>
<evidence type="ECO:0000313" key="4">
    <source>
        <dbReference type="EMBL" id="MFD2033775.1"/>
    </source>
</evidence>
<sequence length="257" mass="28246">MKKHILITGASSGIGYEMAQQLASLKYNLILAARSGDKLEVMQRELTSKYGVSVHYIAKDLSIVDQAVELFNEIKSADYQVSHLVNNAGAGNYGDFIETPLEEELSMIQLNISSLVVLTKLFAQDMVSRKSGRIMNVGSVLSFLPFPYFSVYSATKAFVKAFSETLDAELEGTGVNIISLYPGTVDTGFATKEMQSTNLHKTKPMHPKEVAVQGVKHLLEGNGKKVVGFQNWFNSKLPNFVPDGIMMKIKKGLASQK</sequence>
<dbReference type="GO" id="GO:0016491">
    <property type="term" value="F:oxidoreductase activity"/>
    <property type="evidence" value="ECO:0007669"/>
    <property type="project" value="UniProtKB-KW"/>
</dbReference>
<dbReference type="Proteomes" id="UP001597361">
    <property type="component" value="Unassembled WGS sequence"/>
</dbReference>
<protein>
    <submittedName>
        <fullName evidence="4">SDR family NAD(P)-dependent oxidoreductase</fullName>
        <ecNumber evidence="4">1.-.-.-</ecNumber>
    </submittedName>
</protein>
<dbReference type="EC" id="1.-.-.-" evidence="4"/>
<dbReference type="PIRSF" id="PIRSF000126">
    <property type="entry name" value="11-beta-HSD1"/>
    <property type="match status" value="1"/>
</dbReference>
<gene>
    <name evidence="4" type="ORF">ACFSKL_03180</name>
</gene>
<dbReference type="InterPro" id="IPR036291">
    <property type="entry name" value="NAD(P)-bd_dom_sf"/>
</dbReference>
<dbReference type="PANTHER" id="PTHR42901">
    <property type="entry name" value="ALCOHOL DEHYDROGENASE"/>
    <property type="match status" value="1"/>
</dbReference>
<keyword evidence="5" id="KW-1185">Reference proteome</keyword>
<accession>A0ABW4VIG3</accession>
<dbReference type="PANTHER" id="PTHR42901:SF1">
    <property type="entry name" value="ALCOHOL DEHYDROGENASE"/>
    <property type="match status" value="1"/>
</dbReference>
<keyword evidence="2 4" id="KW-0560">Oxidoreductase</keyword>
<dbReference type="SUPFAM" id="SSF51735">
    <property type="entry name" value="NAD(P)-binding Rossmann-fold domains"/>
    <property type="match status" value="1"/>
</dbReference>
<evidence type="ECO:0000313" key="5">
    <source>
        <dbReference type="Proteomes" id="UP001597361"/>
    </source>
</evidence>
<dbReference type="EMBL" id="JBHUHR010000007">
    <property type="protein sequence ID" value="MFD2033775.1"/>
    <property type="molecule type" value="Genomic_DNA"/>
</dbReference>
<dbReference type="CDD" id="cd05233">
    <property type="entry name" value="SDR_c"/>
    <property type="match status" value="1"/>
</dbReference>
<dbReference type="Gene3D" id="3.40.50.720">
    <property type="entry name" value="NAD(P)-binding Rossmann-like Domain"/>
    <property type="match status" value="1"/>
</dbReference>